<dbReference type="SUPFAM" id="SSF50978">
    <property type="entry name" value="WD40 repeat-like"/>
    <property type="match status" value="1"/>
</dbReference>
<name>A0A3Q2QQK9_FUNHE</name>
<dbReference type="PANTHER" id="PTHR46947">
    <property type="entry name" value="WD REPEAT-CONTAINING PROTEIN 73"/>
    <property type="match status" value="1"/>
</dbReference>
<dbReference type="GeneTree" id="ENSGT00940000167954"/>
<dbReference type="PANTHER" id="PTHR46947:SF1">
    <property type="entry name" value="WD REPEAT-CONTAINING PROTEIN 73"/>
    <property type="match status" value="1"/>
</dbReference>
<dbReference type="InterPro" id="IPR042795">
    <property type="entry name" value="Wdr73"/>
</dbReference>
<proteinExistence type="predicted"/>
<dbReference type="GO" id="GO:0000922">
    <property type="term" value="C:spindle pole"/>
    <property type="evidence" value="ECO:0007669"/>
    <property type="project" value="TreeGrafter"/>
</dbReference>
<feature type="repeat" description="WD" evidence="1">
    <location>
        <begin position="289"/>
        <end position="322"/>
    </location>
</feature>
<dbReference type="SMART" id="SM00320">
    <property type="entry name" value="WD40"/>
    <property type="match status" value="2"/>
</dbReference>
<dbReference type="STRING" id="8078.ENSFHEP00000029769"/>
<dbReference type="InterPro" id="IPR015943">
    <property type="entry name" value="WD40/YVTN_repeat-like_dom_sf"/>
</dbReference>
<evidence type="ECO:0000313" key="2">
    <source>
        <dbReference type="Ensembl" id="ENSFHEP00000029769.1"/>
    </source>
</evidence>
<dbReference type="Ensembl" id="ENSFHET00000020664.1">
    <property type="protein sequence ID" value="ENSFHEP00000029769.1"/>
    <property type="gene ID" value="ENSFHEG00000014690.1"/>
</dbReference>
<dbReference type="GO" id="GO:0005829">
    <property type="term" value="C:cytosol"/>
    <property type="evidence" value="ECO:0007669"/>
    <property type="project" value="TreeGrafter"/>
</dbReference>
<organism evidence="2 3">
    <name type="scientific">Fundulus heteroclitus</name>
    <name type="common">Killifish</name>
    <name type="synonym">Mummichog</name>
    <dbReference type="NCBI Taxonomy" id="8078"/>
    <lineage>
        <taxon>Eukaryota</taxon>
        <taxon>Metazoa</taxon>
        <taxon>Chordata</taxon>
        <taxon>Craniata</taxon>
        <taxon>Vertebrata</taxon>
        <taxon>Euteleostomi</taxon>
        <taxon>Actinopterygii</taxon>
        <taxon>Neopterygii</taxon>
        <taxon>Teleostei</taxon>
        <taxon>Neoteleostei</taxon>
        <taxon>Acanthomorphata</taxon>
        <taxon>Ovalentaria</taxon>
        <taxon>Atherinomorphae</taxon>
        <taxon>Cyprinodontiformes</taxon>
        <taxon>Fundulidae</taxon>
        <taxon>Fundulus</taxon>
    </lineage>
</organism>
<dbReference type="PROSITE" id="PS50082">
    <property type="entry name" value="WD_REPEATS_2"/>
    <property type="match status" value="1"/>
</dbReference>
<accession>A0A3Q2QQK9</accession>
<keyword evidence="3" id="KW-1185">Reference proteome</keyword>
<evidence type="ECO:0000313" key="3">
    <source>
        <dbReference type="Proteomes" id="UP000265000"/>
    </source>
</evidence>
<protein>
    <submittedName>
        <fullName evidence="2">WD repeat domain 73</fullName>
    </submittedName>
</protein>
<dbReference type="Gene3D" id="2.130.10.10">
    <property type="entry name" value="YVTN repeat-like/Quinoprotein amine dehydrogenase"/>
    <property type="match status" value="1"/>
</dbReference>
<dbReference type="GO" id="GO:0031122">
    <property type="term" value="P:cytoplasmic microtubule organization"/>
    <property type="evidence" value="ECO:0007669"/>
    <property type="project" value="TreeGrafter"/>
</dbReference>
<dbReference type="Proteomes" id="UP000265000">
    <property type="component" value="Unplaced"/>
</dbReference>
<reference evidence="2" key="1">
    <citation type="submission" date="2025-08" db="UniProtKB">
        <authorList>
            <consortium name="Ensembl"/>
        </authorList>
    </citation>
    <scope>IDENTIFICATION</scope>
</reference>
<reference evidence="2" key="2">
    <citation type="submission" date="2025-09" db="UniProtKB">
        <authorList>
            <consortium name="Ensembl"/>
        </authorList>
    </citation>
    <scope>IDENTIFICATION</scope>
</reference>
<sequence>MEAAENDDPLDDWFFESLKSYKDLHVFQLERPTQVIEWTSAKTVCVAGFHSSKNEILELRLPDVGCCLNLCCVLPDVIRRTGSIRGTSASQTGTRIAAPPSAPGRVLHGARSSDVRLTHLSTGQTLYKLAVDSAEPLTSLKFVGDAAFLACCSDGTVYAADTRTPAAPRVSPPPASAGESLLWWADASAAPQQSCWKVVRVSSSAQAVVSDLRNLGGALGGAQLDLQTAPCRPGDVTVSWAPALDGCFSVSGFGGLVQIYDTAGWRTAPQDARPLFQHRGHVVPSRRHDDSDPASVTVHAWHPERPRTLLSAASDGSVHVWDWVEPEAG</sequence>
<dbReference type="InterPro" id="IPR001680">
    <property type="entry name" value="WD40_rpt"/>
</dbReference>
<dbReference type="AlphaFoldDB" id="A0A3Q2QQK9"/>
<evidence type="ECO:0000256" key="1">
    <source>
        <dbReference type="PROSITE-ProRule" id="PRU00221"/>
    </source>
</evidence>
<keyword evidence="1" id="KW-0853">WD repeat</keyword>
<dbReference type="InterPro" id="IPR036322">
    <property type="entry name" value="WD40_repeat_dom_sf"/>
</dbReference>
<dbReference type="PROSITE" id="PS50294">
    <property type="entry name" value="WD_REPEATS_REGION"/>
    <property type="match status" value="1"/>
</dbReference>